<dbReference type="KEGG" id="ccl:Clocl_2082"/>
<sequence length="409" mass="47068">MEAKEGENYAVYLVDIINNTVIKKTDTNKIENILSLQEFFSSDSDSLNLFVVGEYRNILALYGNDGKLGGFHEKESFSLIDKDTHRQLLHIESSLEVPSIRYHIDSENGYCYILHDKHIKKCDMLTGNVIWECESNDLDSFTIVDDAIYLTKNNYAVIIDSSTGKEISKADIVGYEEAVYSSSKAQKLFVIEDKLNSAVRLLDKYGKVVKELSGSIYYNDSEFIILEGKSQDSKSQRFKYISLENPDKEIDIVLNSKESLQVLNNDYLIVTQNNSIKIISVDDRKYIWEKEIDDFRAAKIYKDNIYISGKYFICAAVKDGKEKWRDDNYFNAPLDYMFSLGNKLFISHNGTDTDINYYRVYNIETGEFLYHISDFYAVLSNIKNVFPFYQSSDKTYLSKYGGGICVINE</sequence>
<protein>
    <recommendedName>
        <fullName evidence="3">PQQ-like domain-containing protein</fullName>
    </recommendedName>
</protein>
<dbReference type="InterPro" id="IPR011047">
    <property type="entry name" value="Quinoprotein_ADH-like_sf"/>
</dbReference>
<name>G8LWL1_ACECE</name>
<gene>
    <name evidence="1" type="ordered locus">Clocl_2082</name>
</gene>
<proteinExistence type="predicted"/>
<dbReference type="AlphaFoldDB" id="G8LWL1"/>
<evidence type="ECO:0000313" key="2">
    <source>
        <dbReference type="Proteomes" id="UP000005435"/>
    </source>
</evidence>
<reference evidence="2" key="1">
    <citation type="submission" date="2011-12" db="EMBL/GenBank/DDBJ databases">
        <title>Complete sequence of Clostridium clariflavum DSM 19732.</title>
        <authorList>
            <consortium name="US DOE Joint Genome Institute"/>
            <person name="Lucas S."/>
            <person name="Han J."/>
            <person name="Lapidus A."/>
            <person name="Cheng J.-F."/>
            <person name="Goodwin L."/>
            <person name="Pitluck S."/>
            <person name="Peters L."/>
            <person name="Teshima H."/>
            <person name="Detter J.C."/>
            <person name="Han C."/>
            <person name="Tapia R."/>
            <person name="Land M."/>
            <person name="Hauser L."/>
            <person name="Kyrpides N."/>
            <person name="Ivanova N."/>
            <person name="Pagani I."/>
            <person name="Kitzmiller T."/>
            <person name="Lynd L."/>
            <person name="Izquierdo J."/>
            <person name="Woyke T."/>
        </authorList>
    </citation>
    <scope>NUCLEOTIDE SEQUENCE [LARGE SCALE GENOMIC DNA]</scope>
    <source>
        <strain evidence="2">DSM 19732 / NBRC 101661 / EBR45</strain>
    </source>
</reference>
<evidence type="ECO:0000313" key="1">
    <source>
        <dbReference type="EMBL" id="AEV68679.1"/>
    </source>
</evidence>
<dbReference type="InterPro" id="IPR015943">
    <property type="entry name" value="WD40/YVTN_repeat-like_dom_sf"/>
</dbReference>
<dbReference type="EMBL" id="CP003065">
    <property type="protein sequence ID" value="AEV68679.1"/>
    <property type="molecule type" value="Genomic_DNA"/>
</dbReference>
<evidence type="ECO:0008006" key="3">
    <source>
        <dbReference type="Google" id="ProtNLM"/>
    </source>
</evidence>
<dbReference type="Proteomes" id="UP000005435">
    <property type="component" value="Chromosome"/>
</dbReference>
<organism evidence="1 2">
    <name type="scientific">Acetivibrio clariflavus (strain DSM 19732 / NBRC 101661 / EBR45)</name>
    <name type="common">Clostridium clariflavum</name>
    <dbReference type="NCBI Taxonomy" id="720554"/>
    <lineage>
        <taxon>Bacteria</taxon>
        <taxon>Bacillati</taxon>
        <taxon>Bacillota</taxon>
        <taxon>Clostridia</taxon>
        <taxon>Eubacteriales</taxon>
        <taxon>Oscillospiraceae</taxon>
        <taxon>Acetivibrio</taxon>
    </lineage>
</organism>
<accession>G8LWL1</accession>
<dbReference type="Gene3D" id="2.130.10.10">
    <property type="entry name" value="YVTN repeat-like/Quinoprotein amine dehydrogenase"/>
    <property type="match status" value="2"/>
</dbReference>
<dbReference type="SUPFAM" id="SSF50998">
    <property type="entry name" value="Quinoprotein alcohol dehydrogenase-like"/>
    <property type="match status" value="1"/>
</dbReference>
<dbReference type="HOGENOM" id="CLU_672124_0_0_9"/>
<reference evidence="1 2" key="2">
    <citation type="journal article" date="2012" name="Stand. Genomic Sci.">
        <title>Complete Genome Sequence of Clostridium clariflavum DSM 19732.</title>
        <authorList>
            <person name="Izquierdo J.A."/>
            <person name="Goodwin L."/>
            <person name="Davenport K.W."/>
            <person name="Teshima H."/>
            <person name="Bruce D."/>
            <person name="Detter C."/>
            <person name="Tapia R."/>
            <person name="Han S."/>
            <person name="Land M."/>
            <person name="Hauser L."/>
            <person name="Jeffries C.D."/>
            <person name="Han J."/>
            <person name="Pitluck S."/>
            <person name="Nolan M."/>
            <person name="Chen A."/>
            <person name="Huntemann M."/>
            <person name="Mavromatis K."/>
            <person name="Mikhailova N."/>
            <person name="Liolios K."/>
            <person name="Woyke T."/>
            <person name="Lynd L.R."/>
        </authorList>
    </citation>
    <scope>NUCLEOTIDE SEQUENCE [LARGE SCALE GENOMIC DNA]</scope>
    <source>
        <strain evidence="2">DSM 19732 / NBRC 101661 / EBR45</strain>
    </source>
</reference>
<keyword evidence="2" id="KW-1185">Reference proteome</keyword>